<dbReference type="STRING" id="77166.U4U143"/>
<dbReference type="InterPro" id="IPR011021">
    <property type="entry name" value="Arrestin-like_N"/>
</dbReference>
<dbReference type="Gene3D" id="2.60.40.640">
    <property type="match status" value="2"/>
</dbReference>
<dbReference type="AlphaFoldDB" id="U4U143"/>
<evidence type="ECO:0000313" key="5">
    <source>
        <dbReference type="Proteomes" id="UP000030742"/>
    </source>
</evidence>
<dbReference type="Proteomes" id="UP000030742">
    <property type="component" value="Unassembled WGS sequence"/>
</dbReference>
<dbReference type="PANTHER" id="PTHR11188">
    <property type="entry name" value="ARRESTIN DOMAIN CONTAINING PROTEIN"/>
    <property type="match status" value="1"/>
</dbReference>
<dbReference type="InterPro" id="IPR014756">
    <property type="entry name" value="Ig_E-set"/>
</dbReference>
<comment type="similarity">
    <text evidence="1">Belongs to the arrestin family.</text>
</comment>
<dbReference type="GO" id="GO:0005737">
    <property type="term" value="C:cytoplasm"/>
    <property type="evidence" value="ECO:0007669"/>
    <property type="project" value="TreeGrafter"/>
</dbReference>
<protein>
    <recommendedName>
        <fullName evidence="3">Arrestin C-terminal-like domain-containing protein</fullName>
    </recommendedName>
</protein>
<dbReference type="Pfam" id="PF00339">
    <property type="entry name" value="Arrestin_N"/>
    <property type="match status" value="1"/>
</dbReference>
<evidence type="ECO:0000259" key="3">
    <source>
        <dbReference type="SMART" id="SM01017"/>
    </source>
</evidence>
<dbReference type="SUPFAM" id="SSF81296">
    <property type="entry name" value="E set domains"/>
    <property type="match status" value="2"/>
</dbReference>
<accession>U4U143</accession>
<dbReference type="Pfam" id="PF02752">
    <property type="entry name" value="Arrestin_C"/>
    <property type="match status" value="1"/>
</dbReference>
<dbReference type="InterPro" id="IPR050357">
    <property type="entry name" value="Arrestin_domain-protein"/>
</dbReference>
<proteinExistence type="inferred from homology"/>
<evidence type="ECO:0000313" key="4">
    <source>
        <dbReference type="EMBL" id="ERL86792.1"/>
    </source>
</evidence>
<dbReference type="SMART" id="SM01017">
    <property type="entry name" value="Arrestin_C"/>
    <property type="match status" value="1"/>
</dbReference>
<reference evidence="4 5" key="1">
    <citation type="journal article" date="2013" name="Genome Biol.">
        <title>Draft genome of the mountain pine beetle, Dendroctonus ponderosae Hopkins, a major forest pest.</title>
        <authorList>
            <person name="Keeling C.I."/>
            <person name="Yuen M.M."/>
            <person name="Liao N.Y."/>
            <person name="Docking T.R."/>
            <person name="Chan S.K."/>
            <person name="Taylor G.A."/>
            <person name="Palmquist D.L."/>
            <person name="Jackman S.D."/>
            <person name="Nguyen A."/>
            <person name="Li M."/>
            <person name="Henderson H."/>
            <person name="Janes J.K."/>
            <person name="Zhao Y."/>
            <person name="Pandoh P."/>
            <person name="Moore R."/>
            <person name="Sperling F.A."/>
            <person name="Huber D.P."/>
            <person name="Birol I."/>
            <person name="Jones S.J."/>
            <person name="Bohlmann J."/>
        </authorList>
    </citation>
    <scope>NUCLEOTIDE SEQUENCE</scope>
</reference>
<feature type="domain" description="Arrestin C-terminal-like" evidence="3">
    <location>
        <begin position="179"/>
        <end position="312"/>
    </location>
</feature>
<gene>
    <name evidence="4" type="ORF">D910_04198</name>
</gene>
<keyword evidence="2" id="KW-0716">Sensory transduction</keyword>
<dbReference type="PANTHER" id="PTHR11188:SF176">
    <property type="entry name" value="ARRESTIN DOMAIN-CONTAINING PROTEIN 1"/>
    <property type="match status" value="1"/>
</dbReference>
<dbReference type="InterPro" id="IPR014752">
    <property type="entry name" value="Arrestin-like_C"/>
</dbReference>
<dbReference type="OrthoDB" id="7785529at2759"/>
<evidence type="ECO:0000256" key="2">
    <source>
        <dbReference type="ARBA" id="ARBA00022606"/>
    </source>
</evidence>
<dbReference type="InterPro" id="IPR011022">
    <property type="entry name" value="Arrestin_C-like"/>
</dbReference>
<evidence type="ECO:0000256" key="1">
    <source>
        <dbReference type="ARBA" id="ARBA00005298"/>
    </source>
</evidence>
<organism evidence="4 5">
    <name type="scientific">Dendroctonus ponderosae</name>
    <name type="common">Mountain pine beetle</name>
    <dbReference type="NCBI Taxonomy" id="77166"/>
    <lineage>
        <taxon>Eukaryota</taxon>
        <taxon>Metazoa</taxon>
        <taxon>Ecdysozoa</taxon>
        <taxon>Arthropoda</taxon>
        <taxon>Hexapoda</taxon>
        <taxon>Insecta</taxon>
        <taxon>Pterygota</taxon>
        <taxon>Neoptera</taxon>
        <taxon>Endopterygota</taxon>
        <taxon>Coleoptera</taxon>
        <taxon>Polyphaga</taxon>
        <taxon>Cucujiformia</taxon>
        <taxon>Curculionidae</taxon>
        <taxon>Scolytinae</taxon>
        <taxon>Dendroctonus</taxon>
    </lineage>
</organism>
<sequence length="410" mass="45200">MPHQCKLILDNYMGHYVPGAPIQGRVLLNLDTDTNLRGVRVELHCKEQTSWLGTESYYDSEAREHKSRDTQFRGDWEVFGANEWLYGDGHTSTTLSVGQHIYPFQLGLQQNIPGSYQCESGSVSYKLVATVDRPMAFDYQDEMLVMVQSPVDLRFIARPEDMMPVTLSDEKSVCCWCCAQGPISMDLELPKATLVPGEELEIKMHLINMSSTNVEGVSLQLTQLITYKVTEPGRDERQDSSKLVELNDVGLGAHGEHTYVFRVALPPTAVLPNFVQCRLFAVEYFYKAVAKLPSVHNNLEVRLAPKVGHIPLGWNGGPAPSAPPKELEAARPYEQLCCVPCPALPTNGPIEGASRPLGQEGDFGAGLREENVQFGVQADAVDVDDVGAAGMRIMYESRSLDAPPGLDSCT</sequence>
<dbReference type="GO" id="GO:0015031">
    <property type="term" value="P:protein transport"/>
    <property type="evidence" value="ECO:0007669"/>
    <property type="project" value="TreeGrafter"/>
</dbReference>
<name>U4U143_DENPD</name>
<dbReference type="EMBL" id="KB631865">
    <property type="protein sequence ID" value="ERL86792.1"/>
    <property type="molecule type" value="Genomic_DNA"/>
</dbReference>